<organism evidence="1 2">
    <name type="scientific">Sphingobacterium alkalisoli</name>
    <dbReference type="NCBI Taxonomy" id="1874115"/>
    <lineage>
        <taxon>Bacteria</taxon>
        <taxon>Pseudomonadati</taxon>
        <taxon>Bacteroidota</taxon>
        <taxon>Sphingobacteriia</taxon>
        <taxon>Sphingobacteriales</taxon>
        <taxon>Sphingobacteriaceae</taxon>
        <taxon>Sphingobacterium</taxon>
    </lineage>
</organism>
<proteinExistence type="predicted"/>
<name>A0A4U0H431_9SPHI</name>
<accession>A0A4U0H431</accession>
<reference evidence="1 2" key="1">
    <citation type="submission" date="2019-04" db="EMBL/GenBank/DDBJ databases">
        <title>Sphingobacterium olei sp. nov., isolated from oil-contaminated soil.</title>
        <authorList>
            <person name="Liu B."/>
        </authorList>
    </citation>
    <scope>NUCLEOTIDE SEQUENCE [LARGE SCALE GENOMIC DNA]</scope>
    <source>
        <strain evidence="1 2">Y3L14</strain>
    </source>
</reference>
<gene>
    <name evidence="1" type="ORF">FAZ19_05745</name>
</gene>
<dbReference type="Proteomes" id="UP000309872">
    <property type="component" value="Unassembled WGS sequence"/>
</dbReference>
<evidence type="ECO:0000313" key="2">
    <source>
        <dbReference type="Proteomes" id="UP000309872"/>
    </source>
</evidence>
<dbReference type="EMBL" id="SUKA01000002">
    <property type="protein sequence ID" value="TJY66425.1"/>
    <property type="molecule type" value="Genomic_DNA"/>
</dbReference>
<dbReference type="AlphaFoldDB" id="A0A4U0H431"/>
<keyword evidence="2" id="KW-1185">Reference proteome</keyword>
<sequence length="68" mass="7948">MYIISLDADGILNILDDLILNEDDFPDEIYDPYTLTESQVKKLIPFLDKPLSLDFENNLYELSCYEVK</sequence>
<evidence type="ECO:0000313" key="1">
    <source>
        <dbReference type="EMBL" id="TJY66425.1"/>
    </source>
</evidence>
<dbReference type="RefSeq" id="WP_136819776.1">
    <property type="nucleotide sequence ID" value="NZ_BMJX01000002.1"/>
</dbReference>
<comment type="caution">
    <text evidence="1">The sequence shown here is derived from an EMBL/GenBank/DDBJ whole genome shotgun (WGS) entry which is preliminary data.</text>
</comment>
<protein>
    <submittedName>
        <fullName evidence="1">Uncharacterized protein</fullName>
    </submittedName>
</protein>